<evidence type="ECO:0000256" key="1">
    <source>
        <dbReference type="SAM" id="MobiDB-lite"/>
    </source>
</evidence>
<dbReference type="InterPro" id="IPR019606">
    <property type="entry name" value="GerMN"/>
</dbReference>
<dbReference type="Proteomes" id="UP000553957">
    <property type="component" value="Unassembled WGS sequence"/>
</dbReference>
<proteinExistence type="predicted"/>
<gene>
    <name evidence="4" type="ORF">HNR71_002822</name>
</gene>
<dbReference type="SMART" id="SM00909">
    <property type="entry name" value="Germane"/>
    <property type="match status" value="1"/>
</dbReference>
<dbReference type="InterPro" id="IPR059026">
    <property type="entry name" value="LpqB_N"/>
</dbReference>
<name>A0A841SCN1_9ACTN</name>
<evidence type="ECO:0000313" key="4">
    <source>
        <dbReference type="EMBL" id="MBB6567185.1"/>
    </source>
</evidence>
<dbReference type="InterPro" id="IPR018910">
    <property type="entry name" value="LpqB_C"/>
</dbReference>
<dbReference type="RefSeq" id="WP_337926509.1">
    <property type="nucleotide sequence ID" value="NZ_JACHKF010000001.1"/>
</dbReference>
<feature type="domain" description="GerMN" evidence="3">
    <location>
        <begin position="202"/>
        <end position="289"/>
    </location>
</feature>
<comment type="caution">
    <text evidence="4">The sequence shown here is derived from an EMBL/GenBank/DDBJ whole genome shotgun (WGS) entry which is preliminary data.</text>
</comment>
<dbReference type="PROSITE" id="PS51257">
    <property type="entry name" value="PROKAR_LIPOPROTEIN"/>
    <property type="match status" value="1"/>
</dbReference>
<dbReference type="Pfam" id="PF25976">
    <property type="entry name" value="LpqB_N"/>
    <property type="match status" value="1"/>
</dbReference>
<dbReference type="SUPFAM" id="SSF63829">
    <property type="entry name" value="Calcium-dependent phosphotriesterase"/>
    <property type="match status" value="1"/>
</dbReference>
<evidence type="ECO:0000256" key="2">
    <source>
        <dbReference type="SAM" id="SignalP"/>
    </source>
</evidence>
<evidence type="ECO:0000259" key="3">
    <source>
        <dbReference type="SMART" id="SM00909"/>
    </source>
</evidence>
<keyword evidence="2" id="KW-0732">Signal</keyword>
<feature type="region of interest" description="Disordered" evidence="1">
    <location>
        <begin position="27"/>
        <end position="56"/>
    </location>
</feature>
<dbReference type="Pfam" id="PF10646">
    <property type="entry name" value="Germane"/>
    <property type="match status" value="1"/>
</dbReference>
<protein>
    <submittedName>
        <fullName evidence="4">Uncharacterized protein YceK</fullName>
    </submittedName>
</protein>
<dbReference type="AlphaFoldDB" id="A0A841SCN1"/>
<evidence type="ECO:0000313" key="5">
    <source>
        <dbReference type="Proteomes" id="UP000553957"/>
    </source>
</evidence>
<feature type="signal peptide" evidence="2">
    <location>
        <begin position="1"/>
        <end position="23"/>
    </location>
</feature>
<reference evidence="4 5" key="1">
    <citation type="submission" date="2020-08" db="EMBL/GenBank/DDBJ databases">
        <title>Sequencing the genomes of 1000 actinobacteria strains.</title>
        <authorList>
            <person name="Klenk H.-P."/>
        </authorList>
    </citation>
    <scope>NUCLEOTIDE SEQUENCE [LARGE SCALE GENOMIC DNA]</scope>
    <source>
        <strain evidence="4 5">DSM 15626</strain>
    </source>
</reference>
<organism evidence="4 5">
    <name type="scientific">Kribbella sandramycini</name>
    <dbReference type="NCBI Taxonomy" id="60450"/>
    <lineage>
        <taxon>Bacteria</taxon>
        <taxon>Bacillati</taxon>
        <taxon>Actinomycetota</taxon>
        <taxon>Actinomycetes</taxon>
        <taxon>Propionibacteriales</taxon>
        <taxon>Kribbellaceae</taxon>
        <taxon>Kribbella</taxon>
    </lineage>
</organism>
<sequence>MKLRPLVAALAACVLLLTGCATVPTKGQLRSGNREGLADDQGGVGVEAKPPREGSDPTAIMAGFLEAMSDSNQFDTAREYMTPEAAANWQPEKQTIVYEQSPDSLTPKPGGFQLSARQIATIDDRGEWAPSRAESKTNFFFGIAKVNGQNRITTAPPGVLLANNQASLKLLSFDLYFFARDRKTLVPDPVYLPRNPSNGQTATLLVQELLKGPTKRLGNGVVSMAPPGTAIQVSVPVDLGTATVTLNDAAGQLRDTERRALAAQIVYTLNQISLRVQITVNGAPLLPESPEVLPISLFTEFDPAPSTGQMANLYGLQGGKVQRIEGLDDGAENAARPLTTSPLYQHHAESFAVSLRADSGAIVTTIGGERVVAYAKLDSEENGKNEPIKQIETQGKVLRPSYDFSDNLWILDRADSASPRLRVRTKDGTVEQVDADFRGQRPQAIRMAPDGVRVLLVMKAVKSGQNSVQTASIQTDDESKKLKLAQLRNLEVPLTAITDAAWSKKGILVAGVAVGNNSSAPWLVNPDGSSLQLLPGATAEFPIKTIASNPNVDTLPVFGDTDNHIHWQSRDLTWTSPNDTTREITPTYPG</sequence>
<dbReference type="EMBL" id="JACHKF010000001">
    <property type="protein sequence ID" value="MBB6567185.1"/>
    <property type="molecule type" value="Genomic_DNA"/>
</dbReference>
<feature type="chain" id="PRO_5033033971" evidence="2">
    <location>
        <begin position="24"/>
        <end position="590"/>
    </location>
</feature>
<dbReference type="Pfam" id="PF10647">
    <property type="entry name" value="Gmad1"/>
    <property type="match status" value="1"/>
</dbReference>
<accession>A0A841SCN1</accession>